<reference evidence="3 4" key="1">
    <citation type="submission" date="2014-03" db="EMBL/GenBank/DDBJ databases">
        <title>Genomics of Bifidobacteria.</title>
        <authorList>
            <person name="Ventura M."/>
            <person name="Milani C."/>
            <person name="Lugli G.A."/>
        </authorList>
    </citation>
    <scope>NUCLEOTIDE SEQUENCE [LARGE SCALE GENOMIC DNA]</scope>
    <source>
        <strain evidence="3 4">DSM 23967</strain>
    </source>
</reference>
<protein>
    <recommendedName>
        <fullName evidence="2">UPF0102 protein BISA_1803</fullName>
    </recommendedName>
</protein>
<comment type="similarity">
    <text evidence="1 2">Belongs to the UPF0102 family.</text>
</comment>
<dbReference type="NCBIfam" id="NF011274">
    <property type="entry name" value="PRK14681.1"/>
    <property type="match status" value="1"/>
</dbReference>
<dbReference type="NCBIfam" id="NF009150">
    <property type="entry name" value="PRK12497.1-3"/>
    <property type="match status" value="1"/>
</dbReference>
<dbReference type="InterPro" id="IPR011856">
    <property type="entry name" value="tRNA_endonuc-like_dom_sf"/>
</dbReference>
<gene>
    <name evidence="3" type="ORF">BISA_1803</name>
</gene>
<dbReference type="PANTHER" id="PTHR34039:SF1">
    <property type="entry name" value="UPF0102 PROTEIN YRAN"/>
    <property type="match status" value="1"/>
</dbReference>
<proteinExistence type="inferred from homology"/>
<dbReference type="Pfam" id="PF02021">
    <property type="entry name" value="UPF0102"/>
    <property type="match status" value="1"/>
</dbReference>
<accession>A0A087D6Q6</accession>
<dbReference type="Gene3D" id="3.40.1350.10">
    <property type="match status" value="1"/>
</dbReference>
<organism evidence="3 4">
    <name type="scientific">Bifidobacterium saguini DSM 23967</name>
    <dbReference type="NCBI Taxonomy" id="1437607"/>
    <lineage>
        <taxon>Bacteria</taxon>
        <taxon>Bacillati</taxon>
        <taxon>Actinomycetota</taxon>
        <taxon>Actinomycetes</taxon>
        <taxon>Bifidobacteriales</taxon>
        <taxon>Bifidobacteriaceae</taxon>
        <taxon>Bifidobacterium</taxon>
    </lineage>
</organism>
<dbReference type="EMBL" id="JGZN01000016">
    <property type="protein sequence ID" value="KFI91206.1"/>
    <property type="molecule type" value="Genomic_DNA"/>
</dbReference>
<evidence type="ECO:0000313" key="3">
    <source>
        <dbReference type="EMBL" id="KFI91206.1"/>
    </source>
</evidence>
<dbReference type="HAMAP" id="MF_00048">
    <property type="entry name" value="UPF0102"/>
    <property type="match status" value="1"/>
</dbReference>
<name>A0A087D6Q6_9BIFI</name>
<evidence type="ECO:0000313" key="4">
    <source>
        <dbReference type="Proteomes" id="UP000029066"/>
    </source>
</evidence>
<dbReference type="AlphaFoldDB" id="A0A087D6Q6"/>
<comment type="caution">
    <text evidence="3">The sequence shown here is derived from an EMBL/GenBank/DDBJ whole genome shotgun (WGS) entry which is preliminary data.</text>
</comment>
<dbReference type="InterPro" id="IPR003509">
    <property type="entry name" value="UPF0102_YraN-like"/>
</dbReference>
<dbReference type="NCBIfam" id="NF009154">
    <property type="entry name" value="PRK12497.3-3"/>
    <property type="match status" value="1"/>
</dbReference>
<evidence type="ECO:0000256" key="2">
    <source>
        <dbReference type="HAMAP-Rule" id="MF_00048"/>
    </source>
</evidence>
<dbReference type="Proteomes" id="UP000029066">
    <property type="component" value="Unassembled WGS sequence"/>
</dbReference>
<dbReference type="GO" id="GO:0003676">
    <property type="term" value="F:nucleic acid binding"/>
    <property type="evidence" value="ECO:0007669"/>
    <property type="project" value="InterPro"/>
</dbReference>
<dbReference type="PANTHER" id="PTHR34039">
    <property type="entry name" value="UPF0102 PROTEIN YRAN"/>
    <property type="match status" value="1"/>
</dbReference>
<sequence>MTVCCHLTDYIAAKGLNKRWITRIPSTRYPQHSKLRHSIHICRLRLCSECFSLHSGYMSISISPQITEAGIAAEPHYQQPMLDSPLHGEEQPLHHLAVAMADSALSPKQFGKLGEQYATAWLEQQGWHTLSRNWHTRYGELDIVMMTPDRTIVFVEVKSRRNVHYGIPQEAVTRAKQTNLRRAACEWLIDSRNRIPHSGIRFDVITIVLSMGSPTVHHIAGAF</sequence>
<evidence type="ECO:0000256" key="1">
    <source>
        <dbReference type="ARBA" id="ARBA00006738"/>
    </source>
</evidence>
<dbReference type="InterPro" id="IPR011335">
    <property type="entry name" value="Restrct_endonuc-II-like"/>
</dbReference>
<dbReference type="CDD" id="cd20736">
    <property type="entry name" value="PoNe_Nuclease"/>
    <property type="match status" value="1"/>
</dbReference>
<dbReference type="NCBIfam" id="TIGR00252">
    <property type="entry name" value="YraN family protein"/>
    <property type="match status" value="1"/>
</dbReference>
<dbReference type="STRING" id="1437607.BISA_1803"/>
<dbReference type="SUPFAM" id="SSF52980">
    <property type="entry name" value="Restriction endonuclease-like"/>
    <property type="match status" value="1"/>
</dbReference>